<evidence type="ECO:0000256" key="1">
    <source>
        <dbReference type="SAM" id="MobiDB-lite"/>
    </source>
</evidence>
<dbReference type="AlphaFoldDB" id="A0A5B7D1V2"/>
<feature type="compositionally biased region" description="Polar residues" evidence="1">
    <location>
        <begin position="187"/>
        <end position="199"/>
    </location>
</feature>
<evidence type="ECO:0000313" key="2">
    <source>
        <dbReference type="EMBL" id="MPC15630.1"/>
    </source>
</evidence>
<sequence>MFDYVGLAVNVKRGCGATYKVWVEAPDFKSLSKVKQHKLITESFFCALFQDSNLVRRRHESEENEYHNAWTVYVRQQQVTKQKIMMTRRMVWNVKNRVLRGMPDCENVESLKMNGAVGAVNLPSELVVNLLNFSLCVSQLKGTVTACSLKTILLLHRKLHAFYYTYTPFTSNKKKNKKKATPIPASESPSGKKTINVPGSPQDRDVSGILLMPVVGDLKSLIESATVFRKTGGLGHSLSLASRHLCKSLPTGSTAYTEGTRISL</sequence>
<feature type="region of interest" description="Disordered" evidence="1">
    <location>
        <begin position="172"/>
        <end position="200"/>
    </location>
</feature>
<evidence type="ECO:0000313" key="3">
    <source>
        <dbReference type="Proteomes" id="UP000324222"/>
    </source>
</evidence>
<protein>
    <submittedName>
        <fullName evidence="2">Uncharacterized protein</fullName>
    </submittedName>
</protein>
<comment type="caution">
    <text evidence="2">The sequence shown here is derived from an EMBL/GenBank/DDBJ whole genome shotgun (WGS) entry which is preliminary data.</text>
</comment>
<dbReference type="Proteomes" id="UP000324222">
    <property type="component" value="Unassembled WGS sequence"/>
</dbReference>
<organism evidence="2 3">
    <name type="scientific">Portunus trituberculatus</name>
    <name type="common">Swimming crab</name>
    <name type="synonym">Neptunus trituberculatus</name>
    <dbReference type="NCBI Taxonomy" id="210409"/>
    <lineage>
        <taxon>Eukaryota</taxon>
        <taxon>Metazoa</taxon>
        <taxon>Ecdysozoa</taxon>
        <taxon>Arthropoda</taxon>
        <taxon>Crustacea</taxon>
        <taxon>Multicrustacea</taxon>
        <taxon>Malacostraca</taxon>
        <taxon>Eumalacostraca</taxon>
        <taxon>Eucarida</taxon>
        <taxon>Decapoda</taxon>
        <taxon>Pleocyemata</taxon>
        <taxon>Brachyura</taxon>
        <taxon>Eubrachyura</taxon>
        <taxon>Portunoidea</taxon>
        <taxon>Portunidae</taxon>
        <taxon>Portuninae</taxon>
        <taxon>Portunus</taxon>
    </lineage>
</organism>
<dbReference type="InterPro" id="IPR036065">
    <property type="entry name" value="BolA-like_sf"/>
</dbReference>
<gene>
    <name evidence="2" type="ORF">E2C01_008429</name>
</gene>
<dbReference type="SUPFAM" id="SSF82657">
    <property type="entry name" value="BolA-like"/>
    <property type="match status" value="1"/>
</dbReference>
<proteinExistence type="predicted"/>
<reference evidence="2 3" key="1">
    <citation type="submission" date="2019-05" db="EMBL/GenBank/DDBJ databases">
        <title>Another draft genome of Portunus trituberculatus and its Hox gene families provides insights of decapod evolution.</title>
        <authorList>
            <person name="Jeong J.-H."/>
            <person name="Song I."/>
            <person name="Kim S."/>
            <person name="Choi T."/>
            <person name="Kim D."/>
            <person name="Ryu S."/>
            <person name="Kim W."/>
        </authorList>
    </citation>
    <scope>NUCLEOTIDE SEQUENCE [LARGE SCALE GENOMIC DNA]</scope>
    <source>
        <tissue evidence="2">Muscle</tissue>
    </source>
</reference>
<name>A0A5B7D1V2_PORTR</name>
<dbReference type="EMBL" id="VSRR010000443">
    <property type="protein sequence ID" value="MPC15630.1"/>
    <property type="molecule type" value="Genomic_DNA"/>
</dbReference>
<accession>A0A5B7D1V2</accession>
<keyword evidence="3" id="KW-1185">Reference proteome</keyword>